<name>A0A9J5WZG8_SOLCO</name>
<reference evidence="1 2" key="1">
    <citation type="submission" date="2020-09" db="EMBL/GenBank/DDBJ databases">
        <title>De no assembly of potato wild relative species, Solanum commersonii.</title>
        <authorList>
            <person name="Cho K."/>
        </authorList>
    </citation>
    <scope>NUCLEOTIDE SEQUENCE [LARGE SCALE GENOMIC DNA]</scope>
    <source>
        <strain evidence="1">LZ3.2</strain>
        <tissue evidence="1">Leaf</tissue>
    </source>
</reference>
<accession>A0A9J5WZG8</accession>
<dbReference type="AlphaFoldDB" id="A0A9J5WZG8"/>
<protein>
    <submittedName>
        <fullName evidence="1">Uncharacterized protein</fullName>
    </submittedName>
</protein>
<evidence type="ECO:0000313" key="1">
    <source>
        <dbReference type="EMBL" id="KAG5581154.1"/>
    </source>
</evidence>
<gene>
    <name evidence="1" type="ORF">H5410_051781</name>
</gene>
<organism evidence="1 2">
    <name type="scientific">Solanum commersonii</name>
    <name type="common">Commerson's wild potato</name>
    <name type="synonym">Commerson's nightshade</name>
    <dbReference type="NCBI Taxonomy" id="4109"/>
    <lineage>
        <taxon>Eukaryota</taxon>
        <taxon>Viridiplantae</taxon>
        <taxon>Streptophyta</taxon>
        <taxon>Embryophyta</taxon>
        <taxon>Tracheophyta</taxon>
        <taxon>Spermatophyta</taxon>
        <taxon>Magnoliopsida</taxon>
        <taxon>eudicotyledons</taxon>
        <taxon>Gunneridae</taxon>
        <taxon>Pentapetalae</taxon>
        <taxon>asterids</taxon>
        <taxon>lamiids</taxon>
        <taxon>Solanales</taxon>
        <taxon>Solanaceae</taxon>
        <taxon>Solanoideae</taxon>
        <taxon>Solaneae</taxon>
        <taxon>Solanum</taxon>
    </lineage>
</organism>
<comment type="caution">
    <text evidence="1">The sequence shown here is derived from an EMBL/GenBank/DDBJ whole genome shotgun (WGS) entry which is preliminary data.</text>
</comment>
<proteinExistence type="predicted"/>
<keyword evidence="2" id="KW-1185">Reference proteome</keyword>
<evidence type="ECO:0000313" key="2">
    <source>
        <dbReference type="Proteomes" id="UP000824120"/>
    </source>
</evidence>
<sequence>MANRANEKYQQIYLLPANRELYKLRETNNLKANFNKERVFFDALFQTTKDLIHRRKKDLSTVIYSDHGSLINGSQMYSNSFSTVTTYFLLRVLPIHKAGLLEHHLRYHHLFHFSLKCLIFHSE</sequence>
<dbReference type="EMBL" id="JACXVP010000010">
    <property type="protein sequence ID" value="KAG5581154.1"/>
    <property type="molecule type" value="Genomic_DNA"/>
</dbReference>
<dbReference type="Proteomes" id="UP000824120">
    <property type="component" value="Chromosome 10"/>
</dbReference>